<dbReference type="Pfam" id="PF05903">
    <property type="entry name" value="Peptidase_C97"/>
    <property type="match status" value="1"/>
</dbReference>
<evidence type="ECO:0000313" key="7">
    <source>
        <dbReference type="Proteomes" id="UP000292052"/>
    </source>
</evidence>
<proteinExistence type="inferred from homology"/>
<accession>A0A482VE77</accession>
<dbReference type="PROSITE" id="PS51858">
    <property type="entry name" value="PPPDE"/>
    <property type="match status" value="1"/>
</dbReference>
<name>A0A482VE77_ASBVE</name>
<dbReference type="OrthoDB" id="21221at2759"/>
<dbReference type="Proteomes" id="UP000292052">
    <property type="component" value="Unassembled WGS sequence"/>
</dbReference>
<organism evidence="6 7">
    <name type="scientific">Asbolus verrucosus</name>
    <name type="common">Desert ironclad beetle</name>
    <dbReference type="NCBI Taxonomy" id="1661398"/>
    <lineage>
        <taxon>Eukaryota</taxon>
        <taxon>Metazoa</taxon>
        <taxon>Ecdysozoa</taxon>
        <taxon>Arthropoda</taxon>
        <taxon>Hexapoda</taxon>
        <taxon>Insecta</taxon>
        <taxon>Pterygota</taxon>
        <taxon>Neoptera</taxon>
        <taxon>Endopterygota</taxon>
        <taxon>Coleoptera</taxon>
        <taxon>Polyphaga</taxon>
        <taxon>Cucujiformia</taxon>
        <taxon>Tenebrionidae</taxon>
        <taxon>Pimeliinae</taxon>
        <taxon>Asbolus</taxon>
    </lineage>
</organism>
<dbReference type="EMBL" id="QDEB01111103">
    <property type="protein sequence ID" value="RZB49903.1"/>
    <property type="molecule type" value="Genomic_DNA"/>
</dbReference>
<sequence>MNTNKVELYIYDLSRGMAATLSPMIIGKKIDGIWHTAIVVYGREYFFGSHGIASCNPGSTALGEPLRKLKLGETQVPYSVFIDYINGLSNSTWAGSAYDLLRHNCNNFSEEIAQFLCGSTIPKHILDLPNEVLNSSLGPALPLLIGQLEKSARPIAEEQASSREHSPDFEQLNSQIEEVRYKSLLLEERRRTIREKLAKKDRKKEKKRKKLVNQGNSIPIDLEEVQQMADTEVDNGEAGEGRMPSEQVFDIEEEERREEEEKKKAREPPIAKTEFDALLGLIDGKLSEEEQRSMEELQVYMIGDEGC</sequence>
<comment type="similarity">
    <text evidence="1">Belongs to the DeSI family.</text>
</comment>
<feature type="compositionally biased region" description="Basic residues" evidence="4">
    <location>
        <begin position="199"/>
        <end position="211"/>
    </location>
</feature>
<feature type="domain" description="PPPDE" evidence="5">
    <location>
        <begin position="4"/>
        <end position="146"/>
    </location>
</feature>
<evidence type="ECO:0000256" key="1">
    <source>
        <dbReference type="ARBA" id="ARBA00008140"/>
    </source>
</evidence>
<evidence type="ECO:0000256" key="4">
    <source>
        <dbReference type="SAM" id="MobiDB-lite"/>
    </source>
</evidence>
<dbReference type="PANTHER" id="PTHR12378:SF7">
    <property type="entry name" value="DESUMOYLATING ISOPEPTIDASE 1"/>
    <property type="match status" value="1"/>
</dbReference>
<dbReference type="InterPro" id="IPR042266">
    <property type="entry name" value="PPPDE_sf"/>
</dbReference>
<keyword evidence="2" id="KW-0645">Protease</keyword>
<dbReference type="GO" id="GO:0070646">
    <property type="term" value="P:protein modification by small protein removal"/>
    <property type="evidence" value="ECO:0007669"/>
    <property type="project" value="TreeGrafter"/>
</dbReference>
<comment type="caution">
    <text evidence="6">The sequence shown here is derived from an EMBL/GenBank/DDBJ whole genome shotgun (WGS) entry which is preliminary data.</text>
</comment>
<gene>
    <name evidence="6" type="ORF">BDFB_002158</name>
</gene>
<feature type="region of interest" description="Disordered" evidence="4">
    <location>
        <begin position="233"/>
        <end position="270"/>
    </location>
</feature>
<evidence type="ECO:0000256" key="2">
    <source>
        <dbReference type="ARBA" id="ARBA00022670"/>
    </source>
</evidence>
<dbReference type="PANTHER" id="PTHR12378">
    <property type="entry name" value="DESUMOYLATING ISOPEPTIDASE"/>
    <property type="match status" value="1"/>
</dbReference>
<dbReference type="GO" id="GO:0008233">
    <property type="term" value="F:peptidase activity"/>
    <property type="evidence" value="ECO:0007669"/>
    <property type="project" value="UniProtKB-KW"/>
</dbReference>
<dbReference type="InterPro" id="IPR008580">
    <property type="entry name" value="PPPDE_dom"/>
</dbReference>
<dbReference type="SMART" id="SM01179">
    <property type="entry name" value="DUF862"/>
    <property type="match status" value="1"/>
</dbReference>
<reference evidence="6 7" key="1">
    <citation type="submission" date="2017-03" db="EMBL/GenBank/DDBJ databases">
        <title>Genome of the blue death feigning beetle - Asbolus verrucosus.</title>
        <authorList>
            <person name="Rider S.D."/>
        </authorList>
    </citation>
    <scope>NUCLEOTIDE SEQUENCE [LARGE SCALE GENOMIC DNA]</scope>
    <source>
        <strain evidence="6">Butters</strain>
        <tissue evidence="6">Head and leg muscle</tissue>
    </source>
</reference>
<protein>
    <recommendedName>
        <fullName evidence="5">PPPDE domain-containing protein</fullName>
    </recommendedName>
</protein>
<keyword evidence="7" id="KW-1185">Reference proteome</keyword>
<evidence type="ECO:0000259" key="5">
    <source>
        <dbReference type="PROSITE" id="PS51858"/>
    </source>
</evidence>
<keyword evidence="3" id="KW-0378">Hydrolase</keyword>
<feature type="region of interest" description="Disordered" evidence="4">
    <location>
        <begin position="197"/>
        <end position="216"/>
    </location>
</feature>
<dbReference type="STRING" id="1661398.A0A482VE77"/>
<evidence type="ECO:0000256" key="3">
    <source>
        <dbReference type="ARBA" id="ARBA00022801"/>
    </source>
</evidence>
<evidence type="ECO:0000313" key="6">
    <source>
        <dbReference type="EMBL" id="RZB49903.1"/>
    </source>
</evidence>
<dbReference type="AlphaFoldDB" id="A0A482VE77"/>
<feature type="compositionally biased region" description="Acidic residues" evidence="4">
    <location>
        <begin position="249"/>
        <end position="258"/>
    </location>
</feature>
<dbReference type="GO" id="GO:0006508">
    <property type="term" value="P:proteolysis"/>
    <property type="evidence" value="ECO:0007669"/>
    <property type="project" value="UniProtKB-KW"/>
</dbReference>
<feature type="compositionally biased region" description="Basic and acidic residues" evidence="4">
    <location>
        <begin position="259"/>
        <end position="270"/>
    </location>
</feature>
<dbReference type="Gene3D" id="3.90.1720.30">
    <property type="entry name" value="PPPDE domains"/>
    <property type="match status" value="1"/>
</dbReference>